<protein>
    <submittedName>
        <fullName evidence="10">Helicase ATP-binding domain-containing protein</fullName>
    </submittedName>
</protein>
<evidence type="ECO:0000256" key="2">
    <source>
        <dbReference type="ARBA" id="ARBA00007025"/>
    </source>
</evidence>
<keyword evidence="6" id="KW-0238">DNA-binding</keyword>
<keyword evidence="4" id="KW-0347">Helicase</keyword>
<dbReference type="GO" id="GO:0016887">
    <property type="term" value="F:ATP hydrolysis activity"/>
    <property type="evidence" value="ECO:0007669"/>
    <property type="project" value="InterPro"/>
</dbReference>
<keyword evidence="3" id="KW-0547">Nucleotide-binding</keyword>
<dbReference type="GO" id="GO:0005634">
    <property type="term" value="C:nucleus"/>
    <property type="evidence" value="ECO:0007669"/>
    <property type="project" value="UniProtKB-SubCell"/>
</dbReference>
<dbReference type="SUPFAM" id="SSF52540">
    <property type="entry name" value="P-loop containing nucleoside triphosphate hydrolases"/>
    <property type="match status" value="1"/>
</dbReference>
<dbReference type="GO" id="GO:0003677">
    <property type="term" value="F:DNA binding"/>
    <property type="evidence" value="ECO:0007669"/>
    <property type="project" value="UniProtKB-KW"/>
</dbReference>
<dbReference type="PROSITE" id="PS51192">
    <property type="entry name" value="HELICASE_ATP_BIND_1"/>
    <property type="match status" value="1"/>
</dbReference>
<proteinExistence type="inferred from homology"/>
<dbReference type="InterPro" id="IPR044574">
    <property type="entry name" value="ARIP4-like"/>
</dbReference>
<keyword evidence="4" id="KW-0378">Hydrolase</keyword>
<dbReference type="AlphaFoldDB" id="A0A914Y3L8"/>
<comment type="similarity">
    <text evidence="2">Belongs to the SNF2/RAD54 helicase family.</text>
</comment>
<dbReference type="InterPro" id="IPR014001">
    <property type="entry name" value="Helicase_ATP-bd"/>
</dbReference>
<dbReference type="PANTHER" id="PTHR45797">
    <property type="entry name" value="RAD54-LIKE"/>
    <property type="match status" value="1"/>
</dbReference>
<feature type="domain" description="Helicase ATP-binding" evidence="8">
    <location>
        <begin position="120"/>
        <end position="267"/>
    </location>
</feature>
<keyword evidence="5" id="KW-0067">ATP-binding</keyword>
<keyword evidence="7" id="KW-0539">Nucleus</keyword>
<dbReference type="InterPro" id="IPR000330">
    <property type="entry name" value="SNF2_N"/>
</dbReference>
<evidence type="ECO:0000256" key="5">
    <source>
        <dbReference type="ARBA" id="ARBA00022840"/>
    </source>
</evidence>
<evidence type="ECO:0000313" key="9">
    <source>
        <dbReference type="Proteomes" id="UP000887577"/>
    </source>
</evidence>
<dbReference type="GO" id="GO:0005524">
    <property type="term" value="F:ATP binding"/>
    <property type="evidence" value="ECO:0007669"/>
    <property type="project" value="UniProtKB-KW"/>
</dbReference>
<dbReference type="GO" id="GO:0004386">
    <property type="term" value="F:helicase activity"/>
    <property type="evidence" value="ECO:0007669"/>
    <property type="project" value="UniProtKB-KW"/>
</dbReference>
<sequence length="278" mass="31874">MDAICSGSSRKRSTPPLDDRQKTEQLILLLTQHQDDPQILEMASKMFDVLQANIPNINDINPLQVDEMQVDEFAPLDILETFPPILFAEKKNEDDFCLKNHQTEAISFLYKKVIGPLEAWKEQHSGSGAIIAHFMGLGKTTTIVAFLYGILSHPAFEKRIKRVLIVAPYIVIPHWVKEFDKAEWKSSFGEKIAKIKATTLETAPSKMNDSSRLQRMQLTSWYNNEENNKIMVKKTKFVTKRRIILTGTPMQNNLKELHAVVNYVDKTILGPFEEFDLR</sequence>
<evidence type="ECO:0000256" key="4">
    <source>
        <dbReference type="ARBA" id="ARBA00022806"/>
    </source>
</evidence>
<dbReference type="InterPro" id="IPR027417">
    <property type="entry name" value="P-loop_NTPase"/>
</dbReference>
<evidence type="ECO:0000256" key="3">
    <source>
        <dbReference type="ARBA" id="ARBA00022741"/>
    </source>
</evidence>
<dbReference type="WBParaSite" id="PSU_v2.g14781.t1">
    <property type="protein sequence ID" value="PSU_v2.g14781.t1"/>
    <property type="gene ID" value="PSU_v2.g14781"/>
</dbReference>
<evidence type="ECO:0000259" key="8">
    <source>
        <dbReference type="PROSITE" id="PS51192"/>
    </source>
</evidence>
<dbReference type="Proteomes" id="UP000887577">
    <property type="component" value="Unplaced"/>
</dbReference>
<keyword evidence="9" id="KW-1185">Reference proteome</keyword>
<evidence type="ECO:0000256" key="6">
    <source>
        <dbReference type="ARBA" id="ARBA00023125"/>
    </source>
</evidence>
<name>A0A914Y3L8_9BILA</name>
<evidence type="ECO:0000313" key="10">
    <source>
        <dbReference type="WBParaSite" id="PSU_v2.g14781.t1"/>
    </source>
</evidence>
<dbReference type="PANTHER" id="PTHR45797:SF1">
    <property type="entry name" value="HELICASE ARIP4"/>
    <property type="match status" value="1"/>
</dbReference>
<dbReference type="InterPro" id="IPR038718">
    <property type="entry name" value="SNF2-like_sf"/>
</dbReference>
<dbReference type="SMART" id="SM00487">
    <property type="entry name" value="DEXDc"/>
    <property type="match status" value="1"/>
</dbReference>
<dbReference type="Pfam" id="PF00176">
    <property type="entry name" value="SNF2-rel_dom"/>
    <property type="match status" value="2"/>
</dbReference>
<reference evidence="10" key="1">
    <citation type="submission" date="2022-11" db="UniProtKB">
        <authorList>
            <consortium name="WormBaseParasite"/>
        </authorList>
    </citation>
    <scope>IDENTIFICATION</scope>
</reference>
<evidence type="ECO:0000256" key="1">
    <source>
        <dbReference type="ARBA" id="ARBA00004123"/>
    </source>
</evidence>
<accession>A0A914Y3L8</accession>
<comment type="subcellular location">
    <subcellularLocation>
        <location evidence="1">Nucleus</location>
    </subcellularLocation>
</comment>
<dbReference type="Gene3D" id="3.40.50.10810">
    <property type="entry name" value="Tandem AAA-ATPase domain"/>
    <property type="match status" value="2"/>
</dbReference>
<evidence type="ECO:0000256" key="7">
    <source>
        <dbReference type="ARBA" id="ARBA00023242"/>
    </source>
</evidence>
<organism evidence="9 10">
    <name type="scientific">Panagrolaimus superbus</name>
    <dbReference type="NCBI Taxonomy" id="310955"/>
    <lineage>
        <taxon>Eukaryota</taxon>
        <taxon>Metazoa</taxon>
        <taxon>Ecdysozoa</taxon>
        <taxon>Nematoda</taxon>
        <taxon>Chromadorea</taxon>
        <taxon>Rhabditida</taxon>
        <taxon>Tylenchina</taxon>
        <taxon>Panagrolaimomorpha</taxon>
        <taxon>Panagrolaimoidea</taxon>
        <taxon>Panagrolaimidae</taxon>
        <taxon>Panagrolaimus</taxon>
    </lineage>
</organism>